<name>A0A804UIJ9_MAIZE</name>
<feature type="compositionally biased region" description="Polar residues" evidence="1">
    <location>
        <begin position="1"/>
        <end position="27"/>
    </location>
</feature>
<reference evidence="2" key="2">
    <citation type="submission" date="2019-07" db="EMBL/GenBank/DDBJ databases">
        <authorList>
            <person name="Seetharam A."/>
            <person name="Woodhouse M."/>
            <person name="Cannon E."/>
        </authorList>
    </citation>
    <scope>NUCLEOTIDE SEQUENCE [LARGE SCALE GENOMIC DNA]</scope>
    <source>
        <strain evidence="2">cv. B73</strain>
    </source>
</reference>
<feature type="compositionally biased region" description="Low complexity" evidence="1">
    <location>
        <begin position="229"/>
        <end position="251"/>
    </location>
</feature>
<feature type="compositionally biased region" description="Basic residues" evidence="1">
    <location>
        <begin position="204"/>
        <end position="225"/>
    </location>
</feature>
<proteinExistence type="predicted"/>
<protein>
    <submittedName>
        <fullName evidence="2">Uncharacterized protein</fullName>
    </submittedName>
</protein>
<keyword evidence="3" id="KW-1185">Reference proteome</keyword>
<evidence type="ECO:0000313" key="3">
    <source>
        <dbReference type="Proteomes" id="UP000007305"/>
    </source>
</evidence>
<evidence type="ECO:0000256" key="1">
    <source>
        <dbReference type="SAM" id="MobiDB-lite"/>
    </source>
</evidence>
<sequence>LTLEHFQSSSPSRESCPNNGHAQQCPSASDGARRSHGRAVSGDQEAHVPRPATAEPPHVPQRRRAERRHPGLHPLVRPLHAGAEGRGLRLPPRPLRRRAAAGLAVRCPVVEQRQPALPLQGGGGGGRQQERRARRRRRQERAGGAVRASLRRGLLPGEEPEAVAASGASGQGTPRGREGRRRAGAHGAGRGRGGLLHEPVRAPRVVRRRRRRARGVRVGGRRRRPVPGPVRVAVPPAGVRPAGAAAGAAQRGRGHGRRGDQRGQHGRRRGHQPVRRRLLPGRPRLAAGGRHGVRGRVRQRRVPRVRRAAARGPGHGRQLQRARCAREEVPAPGAVRPRHVGVLHAGVV</sequence>
<dbReference type="InParanoid" id="A0A804UIJ9"/>
<dbReference type="AlphaFoldDB" id="A0A804UIJ9"/>
<dbReference type="Proteomes" id="UP000007305">
    <property type="component" value="Chromosome 9"/>
</dbReference>
<feature type="compositionally biased region" description="Basic residues" evidence="1">
    <location>
        <begin position="291"/>
        <end position="309"/>
    </location>
</feature>
<reference evidence="3" key="1">
    <citation type="journal article" date="2009" name="Science">
        <title>The B73 maize genome: complexity, diversity, and dynamics.</title>
        <authorList>
            <person name="Schnable P.S."/>
            <person name="Ware D."/>
            <person name="Fulton R.S."/>
            <person name="Stein J.C."/>
            <person name="Wei F."/>
            <person name="Pasternak S."/>
            <person name="Liang C."/>
            <person name="Zhang J."/>
            <person name="Fulton L."/>
            <person name="Graves T.A."/>
            <person name="Minx P."/>
            <person name="Reily A.D."/>
            <person name="Courtney L."/>
            <person name="Kruchowski S.S."/>
            <person name="Tomlinson C."/>
            <person name="Strong C."/>
            <person name="Delehaunty K."/>
            <person name="Fronick C."/>
            <person name="Courtney B."/>
            <person name="Rock S.M."/>
            <person name="Belter E."/>
            <person name="Du F."/>
            <person name="Kim K."/>
            <person name="Abbott R.M."/>
            <person name="Cotton M."/>
            <person name="Levy A."/>
            <person name="Marchetto P."/>
            <person name="Ochoa K."/>
            <person name="Jackson S.M."/>
            <person name="Gillam B."/>
            <person name="Chen W."/>
            <person name="Yan L."/>
            <person name="Higginbotham J."/>
            <person name="Cardenas M."/>
            <person name="Waligorski J."/>
            <person name="Applebaum E."/>
            <person name="Phelps L."/>
            <person name="Falcone J."/>
            <person name="Kanchi K."/>
            <person name="Thane T."/>
            <person name="Scimone A."/>
            <person name="Thane N."/>
            <person name="Henke J."/>
            <person name="Wang T."/>
            <person name="Ruppert J."/>
            <person name="Shah N."/>
            <person name="Rotter K."/>
            <person name="Hodges J."/>
            <person name="Ingenthron E."/>
            <person name="Cordes M."/>
            <person name="Kohlberg S."/>
            <person name="Sgro J."/>
            <person name="Delgado B."/>
            <person name="Mead K."/>
            <person name="Chinwalla A."/>
            <person name="Leonard S."/>
            <person name="Crouse K."/>
            <person name="Collura K."/>
            <person name="Kudrna D."/>
            <person name="Currie J."/>
            <person name="He R."/>
            <person name="Angelova A."/>
            <person name="Rajasekar S."/>
            <person name="Mueller T."/>
            <person name="Lomeli R."/>
            <person name="Scara G."/>
            <person name="Ko A."/>
            <person name="Delaney K."/>
            <person name="Wissotski M."/>
            <person name="Lopez G."/>
            <person name="Campos D."/>
            <person name="Braidotti M."/>
            <person name="Ashley E."/>
            <person name="Golser W."/>
            <person name="Kim H."/>
            <person name="Lee S."/>
            <person name="Lin J."/>
            <person name="Dujmic Z."/>
            <person name="Kim W."/>
            <person name="Talag J."/>
            <person name="Zuccolo A."/>
            <person name="Fan C."/>
            <person name="Sebastian A."/>
            <person name="Kramer M."/>
            <person name="Spiegel L."/>
            <person name="Nascimento L."/>
            <person name="Zutavern T."/>
            <person name="Miller B."/>
            <person name="Ambroise C."/>
            <person name="Muller S."/>
            <person name="Spooner W."/>
            <person name="Narechania A."/>
            <person name="Ren L."/>
            <person name="Wei S."/>
            <person name="Kumari S."/>
            <person name="Faga B."/>
            <person name="Levy M.J."/>
            <person name="McMahan L."/>
            <person name="Van Buren P."/>
            <person name="Vaughn M.W."/>
            <person name="Ying K."/>
            <person name="Yeh C.-T."/>
            <person name="Emrich S.J."/>
            <person name="Jia Y."/>
            <person name="Kalyanaraman A."/>
            <person name="Hsia A.-P."/>
            <person name="Barbazuk W.B."/>
            <person name="Baucom R.S."/>
            <person name="Brutnell T.P."/>
            <person name="Carpita N.C."/>
            <person name="Chaparro C."/>
            <person name="Chia J.-M."/>
            <person name="Deragon J.-M."/>
            <person name="Estill J.C."/>
            <person name="Fu Y."/>
            <person name="Jeddeloh J.A."/>
            <person name="Han Y."/>
            <person name="Lee H."/>
            <person name="Li P."/>
            <person name="Lisch D.R."/>
            <person name="Liu S."/>
            <person name="Liu Z."/>
            <person name="Nagel D.H."/>
            <person name="McCann M.C."/>
            <person name="SanMiguel P."/>
            <person name="Myers A.M."/>
            <person name="Nettleton D."/>
            <person name="Nguyen J."/>
            <person name="Penning B.W."/>
            <person name="Ponnala L."/>
            <person name="Schneider K.L."/>
            <person name="Schwartz D.C."/>
            <person name="Sharma A."/>
            <person name="Soderlund C."/>
            <person name="Springer N.M."/>
            <person name="Sun Q."/>
            <person name="Wang H."/>
            <person name="Waterman M."/>
            <person name="Westerman R."/>
            <person name="Wolfgruber T.K."/>
            <person name="Yang L."/>
            <person name="Yu Y."/>
            <person name="Zhang L."/>
            <person name="Zhou S."/>
            <person name="Zhu Q."/>
            <person name="Bennetzen J.L."/>
            <person name="Dawe R.K."/>
            <person name="Jiang J."/>
            <person name="Jiang N."/>
            <person name="Presting G.G."/>
            <person name="Wessler S.R."/>
            <person name="Aluru S."/>
            <person name="Martienssen R.A."/>
            <person name="Clifton S.W."/>
            <person name="McCombie W.R."/>
            <person name="Wing R.A."/>
            <person name="Wilson R.K."/>
        </authorList>
    </citation>
    <scope>NUCLEOTIDE SEQUENCE [LARGE SCALE GENOMIC DNA]</scope>
    <source>
        <strain evidence="3">cv. B73</strain>
    </source>
</reference>
<feature type="compositionally biased region" description="Basic residues" evidence="1">
    <location>
        <begin position="264"/>
        <end position="279"/>
    </location>
</feature>
<reference evidence="2" key="3">
    <citation type="submission" date="2021-05" db="UniProtKB">
        <authorList>
            <consortium name="EnsemblPlants"/>
        </authorList>
    </citation>
    <scope>IDENTIFICATION</scope>
    <source>
        <strain evidence="2">cv. B73</strain>
    </source>
</reference>
<dbReference type="EnsemblPlants" id="Zm00001eb372750_T001">
    <property type="protein sequence ID" value="Zm00001eb372750_P001"/>
    <property type="gene ID" value="Zm00001eb372750"/>
</dbReference>
<accession>A0A804UIJ9</accession>
<dbReference type="Gramene" id="Zm00001eb372750_T001">
    <property type="protein sequence ID" value="Zm00001eb372750_P001"/>
    <property type="gene ID" value="Zm00001eb372750"/>
</dbReference>
<organism evidence="2 3">
    <name type="scientific">Zea mays</name>
    <name type="common">Maize</name>
    <dbReference type="NCBI Taxonomy" id="4577"/>
    <lineage>
        <taxon>Eukaryota</taxon>
        <taxon>Viridiplantae</taxon>
        <taxon>Streptophyta</taxon>
        <taxon>Embryophyta</taxon>
        <taxon>Tracheophyta</taxon>
        <taxon>Spermatophyta</taxon>
        <taxon>Magnoliopsida</taxon>
        <taxon>Liliopsida</taxon>
        <taxon>Poales</taxon>
        <taxon>Poaceae</taxon>
        <taxon>PACMAD clade</taxon>
        <taxon>Panicoideae</taxon>
        <taxon>Andropogonodae</taxon>
        <taxon>Andropogoneae</taxon>
        <taxon>Tripsacinae</taxon>
        <taxon>Zea</taxon>
    </lineage>
</organism>
<feature type="region of interest" description="Disordered" evidence="1">
    <location>
        <begin position="1"/>
        <end position="93"/>
    </location>
</feature>
<feature type="region of interest" description="Disordered" evidence="1">
    <location>
        <begin position="114"/>
        <end position="319"/>
    </location>
</feature>
<evidence type="ECO:0000313" key="2">
    <source>
        <dbReference type="EnsemblPlants" id="Zm00001eb372750_P001"/>
    </source>
</evidence>
<feature type="compositionally biased region" description="Basic residues" evidence="1">
    <location>
        <begin position="60"/>
        <end position="71"/>
    </location>
</feature>